<gene>
    <name evidence="6" type="ORF">ABG082_12780</name>
</gene>
<feature type="domain" description="Attractin/MKLN-like beta-propeller" evidence="5">
    <location>
        <begin position="20"/>
        <end position="205"/>
    </location>
</feature>
<dbReference type="Pfam" id="PF24981">
    <property type="entry name" value="Beta-prop_ATRN-LZTR1"/>
    <property type="match status" value="1"/>
</dbReference>
<dbReference type="SMART" id="SM00612">
    <property type="entry name" value="Kelch"/>
    <property type="match status" value="3"/>
</dbReference>
<sequence>MKKWFFIFILLFSALSYPLQSIKAEALEWEKREELPDARVGAVSEVYDGKIYVIGGTGPSKAYSNTTYVYDPKLDKWSEKAGMKTGRMGAASVIVDDRIYVMGGRTEQGLTNSVEVYNIKMDTWEDSVELPFERKVSAYNLYAGAIDGKIYVVGYDSALKADRYNNTFSYDLKTKEWTKKKKFNFEATSGNAVVVKNKLYILSGSEVLVKGIYEYDPIVDQWRGVSSGGAIAPYYSAVMYENYIIRTGGVSRVTLYDLETKTSKTIPNTSAPYRMGHVSALVNDTLYVIGGVEQSSSAPTNARANFKSNLSISLKSLKNTETEPPGDKDPEPTTPPKDDTTDEDGDALLVITMVNGLQKEYDLSMKEVNAFLSWYKKRDAGEGPGFYEIDEHDNNKGPFESKKDYVVFNNILMFEVNKYKK</sequence>
<evidence type="ECO:0000256" key="3">
    <source>
        <dbReference type="SAM" id="MobiDB-lite"/>
    </source>
</evidence>
<dbReference type="Gene3D" id="2.120.10.80">
    <property type="entry name" value="Kelch-type beta propeller"/>
    <property type="match status" value="2"/>
</dbReference>
<evidence type="ECO:0000259" key="5">
    <source>
        <dbReference type="Pfam" id="PF24981"/>
    </source>
</evidence>
<dbReference type="PANTHER" id="PTHR45632:SF17">
    <property type="entry name" value="KELCH-LIKE PROTEIN 31"/>
    <property type="match status" value="1"/>
</dbReference>
<evidence type="ECO:0000256" key="1">
    <source>
        <dbReference type="ARBA" id="ARBA00022441"/>
    </source>
</evidence>
<proteinExistence type="predicted"/>
<dbReference type="InterPro" id="IPR006652">
    <property type="entry name" value="Kelch_1"/>
</dbReference>
<name>A0AAU7FG61_9BACI</name>
<dbReference type="PANTHER" id="PTHR45632">
    <property type="entry name" value="LD33804P"/>
    <property type="match status" value="1"/>
</dbReference>
<feature type="compositionally biased region" description="Basic and acidic residues" evidence="3">
    <location>
        <begin position="318"/>
        <end position="339"/>
    </location>
</feature>
<evidence type="ECO:0000256" key="4">
    <source>
        <dbReference type="SAM" id="SignalP"/>
    </source>
</evidence>
<dbReference type="RefSeq" id="WP_348936157.1">
    <property type="nucleotide sequence ID" value="NZ_CP157353.1"/>
</dbReference>
<accession>A0AAU7FG61</accession>
<reference evidence="6" key="1">
    <citation type="submission" date="2024-05" db="EMBL/GenBank/DDBJ databases">
        <authorList>
            <person name="Liu Z."/>
        </authorList>
    </citation>
    <scope>NUCLEOTIDE SEQUENCE</scope>
    <source>
        <strain evidence="6">BS1807G30</strain>
    </source>
</reference>
<evidence type="ECO:0000313" key="6">
    <source>
        <dbReference type="EMBL" id="XBM03025.1"/>
    </source>
</evidence>
<dbReference type="InterPro" id="IPR015915">
    <property type="entry name" value="Kelch-typ_b-propeller"/>
</dbReference>
<feature type="chain" id="PRO_5043504279" evidence="4">
    <location>
        <begin position="24"/>
        <end position="421"/>
    </location>
</feature>
<evidence type="ECO:0000256" key="2">
    <source>
        <dbReference type="ARBA" id="ARBA00022737"/>
    </source>
</evidence>
<dbReference type="EMBL" id="CP157353">
    <property type="protein sequence ID" value="XBM03025.1"/>
    <property type="molecule type" value="Genomic_DNA"/>
</dbReference>
<keyword evidence="2" id="KW-0677">Repeat</keyword>
<keyword evidence="1" id="KW-0880">Kelch repeat</keyword>
<keyword evidence="4" id="KW-0732">Signal</keyword>
<dbReference type="AlphaFoldDB" id="A0AAU7FG61"/>
<feature type="signal peptide" evidence="4">
    <location>
        <begin position="1"/>
        <end position="23"/>
    </location>
</feature>
<protein>
    <submittedName>
        <fullName evidence="6">Kelch repeat-containing protein</fullName>
    </submittedName>
</protein>
<feature type="region of interest" description="Disordered" evidence="3">
    <location>
        <begin position="317"/>
        <end position="343"/>
    </location>
</feature>
<dbReference type="SUPFAM" id="SSF117281">
    <property type="entry name" value="Kelch motif"/>
    <property type="match status" value="1"/>
</dbReference>
<organism evidence="6">
    <name type="scientific">Bacillus sp. BS1807G30</name>
    <dbReference type="NCBI Taxonomy" id="3153756"/>
    <lineage>
        <taxon>Bacteria</taxon>
        <taxon>Bacillati</taxon>
        <taxon>Bacillota</taxon>
        <taxon>Bacilli</taxon>
        <taxon>Bacillales</taxon>
        <taxon>Bacillaceae</taxon>
        <taxon>Bacillus</taxon>
    </lineage>
</organism>
<dbReference type="InterPro" id="IPR056737">
    <property type="entry name" value="Beta-prop_ATRN-MKLN-like"/>
</dbReference>